<keyword evidence="2" id="KW-1185">Reference proteome</keyword>
<dbReference type="AlphaFoldDB" id="W9DPU2"/>
<sequence>MVESEPSDSIHKNETPMEFVREHKDILENLAKHGSPIEQAMAKAYMELYGDSSG</sequence>
<dbReference type="Proteomes" id="UP000019483">
    <property type="component" value="Unassembled WGS sequence"/>
</dbReference>
<evidence type="ECO:0000313" key="1">
    <source>
        <dbReference type="EMBL" id="ETA67328.1"/>
    </source>
</evidence>
<reference evidence="1 2" key="1">
    <citation type="submission" date="2013-08" db="EMBL/GenBank/DDBJ databases">
        <authorList>
            <consortium name="DOE Joint Genome Institute"/>
            <person name="Eisen J."/>
            <person name="Huntemann M."/>
            <person name="Han J."/>
            <person name="Chen A."/>
            <person name="Kyrpides N."/>
            <person name="Mavromatis K."/>
            <person name="Markowitz V."/>
            <person name="Palaniappan K."/>
            <person name="Ivanova N."/>
            <person name="Schaumberg A."/>
            <person name="Pati A."/>
            <person name="Liolios K."/>
            <person name="Nordberg H.P."/>
            <person name="Cantor M.N."/>
            <person name="Hua S.X."/>
            <person name="Woyke T."/>
        </authorList>
    </citation>
    <scope>NUCLEOTIDE SEQUENCE [LARGE SCALE GENOMIC DNA]</scope>
    <source>
        <strain evidence="1 2">DSM 2278</strain>
    </source>
</reference>
<comment type="caution">
    <text evidence="1">The sequence shown here is derived from an EMBL/GenBank/DDBJ whole genome shotgun (WGS) entry which is preliminary data.</text>
</comment>
<name>W9DPU2_METTI</name>
<proteinExistence type="predicted"/>
<accession>W9DPU2</accession>
<evidence type="ECO:0000313" key="2">
    <source>
        <dbReference type="Proteomes" id="UP000019483"/>
    </source>
</evidence>
<gene>
    <name evidence="1" type="ORF">MettiDRAFT_0748</name>
</gene>
<organism evidence="1 2">
    <name type="scientific">Methanolobus tindarius DSM 2278</name>
    <dbReference type="NCBI Taxonomy" id="1090322"/>
    <lineage>
        <taxon>Archaea</taxon>
        <taxon>Methanobacteriati</taxon>
        <taxon>Methanobacteriota</taxon>
        <taxon>Stenosarchaea group</taxon>
        <taxon>Methanomicrobia</taxon>
        <taxon>Methanosarcinales</taxon>
        <taxon>Methanosarcinaceae</taxon>
        <taxon>Methanolobus</taxon>
    </lineage>
</organism>
<dbReference type="EMBL" id="AZAJ01000001">
    <property type="protein sequence ID" value="ETA67328.1"/>
    <property type="molecule type" value="Genomic_DNA"/>
</dbReference>
<protein>
    <submittedName>
        <fullName evidence="1">Uncharacterized protein</fullName>
    </submittedName>
</protein>